<evidence type="ECO:0000256" key="2">
    <source>
        <dbReference type="SAM" id="SignalP"/>
    </source>
</evidence>
<feature type="domain" description="Transglutaminase-like" evidence="3">
    <location>
        <begin position="208"/>
        <end position="264"/>
    </location>
</feature>
<dbReference type="InterPro" id="IPR038765">
    <property type="entry name" value="Papain-like_cys_pep_sf"/>
</dbReference>
<feature type="chain" id="PRO_5045099409" evidence="2">
    <location>
        <begin position="21"/>
        <end position="420"/>
    </location>
</feature>
<evidence type="ECO:0000259" key="3">
    <source>
        <dbReference type="SMART" id="SM00460"/>
    </source>
</evidence>
<dbReference type="Gene3D" id="3.10.620.30">
    <property type="match status" value="1"/>
</dbReference>
<evidence type="ECO:0000313" key="5">
    <source>
        <dbReference type="Proteomes" id="UP001490816"/>
    </source>
</evidence>
<organism evidence="4 5">
    <name type="scientific">Ruminococcoides intestinale</name>
    <dbReference type="NCBI Taxonomy" id="3133162"/>
    <lineage>
        <taxon>Bacteria</taxon>
        <taxon>Bacillati</taxon>
        <taxon>Bacillota</taxon>
        <taxon>Clostridia</taxon>
        <taxon>Eubacteriales</taxon>
        <taxon>Oscillospiraceae</taxon>
        <taxon>Ruminococcoides</taxon>
    </lineage>
</organism>
<feature type="signal peptide" evidence="2">
    <location>
        <begin position="1"/>
        <end position="20"/>
    </location>
</feature>
<protein>
    <submittedName>
        <fullName evidence="4">Transglutaminase domain-containing protein</fullName>
    </submittedName>
</protein>
<keyword evidence="5" id="KW-1185">Reference proteome</keyword>
<dbReference type="PANTHER" id="PTHR46333">
    <property type="entry name" value="CYTOKINESIS PROTEIN 3"/>
    <property type="match status" value="1"/>
</dbReference>
<evidence type="ECO:0000256" key="1">
    <source>
        <dbReference type="SAM" id="MobiDB-lite"/>
    </source>
</evidence>
<comment type="caution">
    <text evidence="4">The sequence shown here is derived from an EMBL/GenBank/DDBJ whole genome shotgun (WGS) entry which is preliminary data.</text>
</comment>
<keyword evidence="2" id="KW-0732">Signal</keyword>
<dbReference type="EMBL" id="JBBMEZ010000015">
    <property type="protein sequence ID" value="MEQ2470009.1"/>
    <property type="molecule type" value="Genomic_DNA"/>
</dbReference>
<sequence length="420" mass="47615">MKIYKTALVCLMTCAVAFFGCSCSLTDDSESSEPKRSSIIEKSVTTPSAQDVENDKDYADVKTDYAYETLTDDYVKELYMRIAKSVDTVYAPNITTTGSLSDYQITQAVEAYKNDHPETFWLKGSSLFVPYGDTTSVKLDYTVQNDKLIAAKKKFNIAVASVLKNLPSGNDFEREEYINNYIIDNCRYDEEAAENNDVQGNENDAYGALVDGKAVCEGYARAFQLLCNKANIDCVLLSGTADSDNHAWNGVKIGGDWYQIDVTWNDTDGENNYAENDYFNLTDDLMFKDHKLSYKYSELNSQTYLSVGTWCNFYVPKCTAEKYNYFNYKYPTVSDPDNADDVSQAVANAAKNGDEYFSIVVDKNTDFNYMYDRMMNDGYLYNWISEANEVNGYSPRLAESCYVYRKDELGVLTVELEYVD</sequence>
<gene>
    <name evidence="4" type="ORF">WMO39_06655</name>
</gene>
<dbReference type="Pfam" id="PF01841">
    <property type="entry name" value="Transglut_core"/>
    <property type="match status" value="1"/>
</dbReference>
<dbReference type="SMART" id="SM00460">
    <property type="entry name" value="TGc"/>
    <property type="match status" value="1"/>
</dbReference>
<accession>A0ABV1F9G0</accession>
<dbReference type="InterPro" id="IPR052557">
    <property type="entry name" value="CAP/Cytokinesis_protein"/>
</dbReference>
<name>A0ABV1F9G0_9FIRM</name>
<dbReference type="Proteomes" id="UP001490816">
    <property type="component" value="Unassembled WGS sequence"/>
</dbReference>
<dbReference type="InterPro" id="IPR002931">
    <property type="entry name" value="Transglutaminase-like"/>
</dbReference>
<feature type="region of interest" description="Disordered" evidence="1">
    <location>
        <begin position="28"/>
        <end position="50"/>
    </location>
</feature>
<dbReference type="PANTHER" id="PTHR46333:SF2">
    <property type="entry name" value="CYTOKINESIS PROTEIN 3"/>
    <property type="match status" value="1"/>
</dbReference>
<reference evidence="4 5" key="1">
    <citation type="submission" date="2024-03" db="EMBL/GenBank/DDBJ databases">
        <title>Human intestinal bacterial collection.</title>
        <authorList>
            <person name="Pauvert C."/>
            <person name="Hitch T.C.A."/>
            <person name="Clavel T."/>
        </authorList>
    </citation>
    <scope>NUCLEOTIDE SEQUENCE [LARGE SCALE GENOMIC DNA]</scope>
    <source>
        <strain evidence="4 5">CLA-JM-H38</strain>
    </source>
</reference>
<evidence type="ECO:0000313" key="4">
    <source>
        <dbReference type="EMBL" id="MEQ2470009.1"/>
    </source>
</evidence>
<dbReference type="PROSITE" id="PS51257">
    <property type="entry name" value="PROKAR_LIPOPROTEIN"/>
    <property type="match status" value="1"/>
</dbReference>
<proteinExistence type="predicted"/>
<dbReference type="SUPFAM" id="SSF54001">
    <property type="entry name" value="Cysteine proteinases"/>
    <property type="match status" value="1"/>
</dbReference>